<evidence type="ECO:0000256" key="6">
    <source>
        <dbReference type="SAM" id="Phobius"/>
    </source>
</evidence>
<dbReference type="Gene3D" id="1.20.1250.20">
    <property type="entry name" value="MFS general substrate transporter like domains"/>
    <property type="match status" value="1"/>
</dbReference>
<keyword evidence="4 6" id="KW-0472">Membrane</keyword>
<feature type="domain" description="Major facilitator superfamily (MFS) profile" evidence="7">
    <location>
        <begin position="1"/>
        <end position="448"/>
    </location>
</feature>
<dbReference type="SUPFAM" id="SSF103473">
    <property type="entry name" value="MFS general substrate transporter"/>
    <property type="match status" value="1"/>
</dbReference>
<sequence>MLRFFQAVILPTAWLYLRNNFNANTESLGLLLSAFSLAGLISSPIMGRICDKTKNTRAVLLAANCFEIVGSIMYFMGISTWFLIGSRFIAGIGTGVEACLFADIARATSKEERTGVMSIFMAVRQLGLVTGPACNLFLRALNFQIRDFAVDKFTSPGLFMALMWLVLQVFVTFLYWDLPRLRLQENLQQEQAAYNRNSLNEPSLPAPALENQSSLVFPPTPGVERKTLEQAASLPRPTPSRDFDSPVASSNQMIETVEQFLREEIVAIITTAFVAFFNQAMLTPLTKELLDWGELENSLFFAVAGVEIILVFLLIRFLSSHLKDRTLIVIGFTIECITVAFFLWFLPQCVPHDPRGNLPGFLIGCLVDVFGLPFLAVASTSLFSKITQPETQGLAQGIRRLFVGLGVILGPLWAGSMVSRHLYSMLGVMLALNLIAAMMLVLSFRKLQPPEDNSVPTTPSLHSNDSHERQHLLS</sequence>
<feature type="transmembrane region" description="Helical" evidence="6">
    <location>
        <begin position="265"/>
        <end position="286"/>
    </location>
</feature>
<evidence type="ECO:0000313" key="10">
    <source>
        <dbReference type="Proteomes" id="UP000014760"/>
    </source>
</evidence>
<accession>R7UU52</accession>
<dbReference type="STRING" id="283909.R7UU52"/>
<feature type="transmembrane region" description="Helical" evidence="6">
    <location>
        <begin position="298"/>
        <end position="315"/>
    </location>
</feature>
<dbReference type="InterPro" id="IPR036259">
    <property type="entry name" value="MFS_trans_sf"/>
</dbReference>
<comment type="subcellular location">
    <subcellularLocation>
        <location evidence="1">Membrane</location>
        <topology evidence="1">Multi-pass membrane protein</topology>
    </subcellularLocation>
</comment>
<feature type="compositionally biased region" description="Polar residues" evidence="5">
    <location>
        <begin position="454"/>
        <end position="463"/>
    </location>
</feature>
<reference evidence="8 10" key="2">
    <citation type="journal article" date="2013" name="Nature">
        <title>Insights into bilaterian evolution from three spiralian genomes.</title>
        <authorList>
            <person name="Simakov O."/>
            <person name="Marletaz F."/>
            <person name="Cho S.J."/>
            <person name="Edsinger-Gonzales E."/>
            <person name="Havlak P."/>
            <person name="Hellsten U."/>
            <person name="Kuo D.H."/>
            <person name="Larsson T."/>
            <person name="Lv J."/>
            <person name="Arendt D."/>
            <person name="Savage R."/>
            <person name="Osoegawa K."/>
            <person name="de Jong P."/>
            <person name="Grimwood J."/>
            <person name="Chapman J.A."/>
            <person name="Shapiro H."/>
            <person name="Aerts A."/>
            <person name="Otillar R.P."/>
            <person name="Terry A.Y."/>
            <person name="Boore J.L."/>
            <person name="Grigoriev I.V."/>
            <person name="Lindberg D.R."/>
            <person name="Seaver E.C."/>
            <person name="Weisblat D.A."/>
            <person name="Putnam N.H."/>
            <person name="Rokhsar D.S."/>
        </authorList>
    </citation>
    <scope>NUCLEOTIDE SEQUENCE</scope>
    <source>
        <strain evidence="8 10">I ESC-2004</strain>
    </source>
</reference>
<dbReference type="AlphaFoldDB" id="R7UU52"/>
<dbReference type="InterPro" id="IPR051068">
    <property type="entry name" value="MFS_Domain-Containing_Protein"/>
</dbReference>
<feature type="transmembrane region" description="Helical" evidence="6">
    <location>
        <begin position="398"/>
        <end position="416"/>
    </location>
</feature>
<evidence type="ECO:0000313" key="8">
    <source>
        <dbReference type="EMBL" id="ELU07452.1"/>
    </source>
</evidence>
<evidence type="ECO:0000259" key="7">
    <source>
        <dbReference type="PROSITE" id="PS50850"/>
    </source>
</evidence>
<name>R7UU52_CAPTE</name>
<keyword evidence="3 6" id="KW-1133">Transmembrane helix</keyword>
<keyword evidence="2 6" id="KW-0812">Transmembrane</keyword>
<dbReference type="Proteomes" id="UP000014760">
    <property type="component" value="Unassembled WGS sequence"/>
</dbReference>
<dbReference type="PROSITE" id="PS50850">
    <property type="entry name" value="MFS"/>
    <property type="match status" value="1"/>
</dbReference>
<reference evidence="9" key="3">
    <citation type="submission" date="2015-06" db="UniProtKB">
        <authorList>
            <consortium name="EnsemblMetazoa"/>
        </authorList>
    </citation>
    <scope>IDENTIFICATION</scope>
</reference>
<dbReference type="InterPro" id="IPR011701">
    <property type="entry name" value="MFS"/>
</dbReference>
<evidence type="ECO:0000256" key="4">
    <source>
        <dbReference type="ARBA" id="ARBA00023136"/>
    </source>
</evidence>
<feature type="transmembrane region" description="Helical" evidence="6">
    <location>
        <begin position="327"/>
        <end position="346"/>
    </location>
</feature>
<feature type="transmembrane region" description="Helical" evidence="6">
    <location>
        <begin position="358"/>
        <end position="377"/>
    </location>
</feature>
<feature type="transmembrane region" description="Helical" evidence="6">
    <location>
        <begin position="27"/>
        <end position="46"/>
    </location>
</feature>
<feature type="compositionally biased region" description="Basic and acidic residues" evidence="5">
    <location>
        <begin position="464"/>
        <end position="474"/>
    </location>
</feature>
<dbReference type="FunCoup" id="R7UU52">
    <property type="interactions" value="154"/>
</dbReference>
<dbReference type="OrthoDB" id="370281at2759"/>
<dbReference type="GO" id="GO:0016020">
    <property type="term" value="C:membrane"/>
    <property type="evidence" value="ECO:0007669"/>
    <property type="project" value="UniProtKB-SubCell"/>
</dbReference>
<gene>
    <name evidence="8" type="ORF">CAPTEDRAFT_179683</name>
</gene>
<dbReference type="Pfam" id="PF07690">
    <property type="entry name" value="MFS_1"/>
    <property type="match status" value="1"/>
</dbReference>
<dbReference type="EMBL" id="AMQN01007076">
    <property type="status" value="NOT_ANNOTATED_CDS"/>
    <property type="molecule type" value="Genomic_DNA"/>
</dbReference>
<feature type="transmembrane region" description="Helical" evidence="6">
    <location>
        <begin position="422"/>
        <end position="444"/>
    </location>
</feature>
<evidence type="ECO:0000256" key="2">
    <source>
        <dbReference type="ARBA" id="ARBA00022692"/>
    </source>
</evidence>
<evidence type="ECO:0000256" key="1">
    <source>
        <dbReference type="ARBA" id="ARBA00004141"/>
    </source>
</evidence>
<feature type="region of interest" description="Disordered" evidence="5">
    <location>
        <begin position="453"/>
        <end position="474"/>
    </location>
</feature>
<evidence type="ECO:0000256" key="5">
    <source>
        <dbReference type="SAM" id="MobiDB-lite"/>
    </source>
</evidence>
<dbReference type="GO" id="GO:0022857">
    <property type="term" value="F:transmembrane transporter activity"/>
    <property type="evidence" value="ECO:0007669"/>
    <property type="project" value="InterPro"/>
</dbReference>
<proteinExistence type="predicted"/>
<protein>
    <recommendedName>
        <fullName evidence="7">Major facilitator superfamily (MFS) profile domain-containing protein</fullName>
    </recommendedName>
</protein>
<dbReference type="EMBL" id="KB299905">
    <property type="protein sequence ID" value="ELU07452.1"/>
    <property type="molecule type" value="Genomic_DNA"/>
</dbReference>
<dbReference type="PANTHER" id="PTHR23510:SF16">
    <property type="entry name" value="MAJOR FACILITATOR SUPERFAMILY (MFS) PROFILE DOMAIN-CONTAINING PROTEIN"/>
    <property type="match status" value="1"/>
</dbReference>
<keyword evidence="10" id="KW-1185">Reference proteome</keyword>
<evidence type="ECO:0000313" key="9">
    <source>
        <dbReference type="EnsemblMetazoa" id="CapteP179683"/>
    </source>
</evidence>
<feature type="transmembrane region" description="Helical" evidence="6">
    <location>
        <begin position="58"/>
        <end position="76"/>
    </location>
</feature>
<dbReference type="HOGENOM" id="CLU_557728_0_0_1"/>
<dbReference type="InterPro" id="IPR020846">
    <property type="entry name" value="MFS_dom"/>
</dbReference>
<dbReference type="EnsemblMetazoa" id="CapteT179683">
    <property type="protein sequence ID" value="CapteP179683"/>
    <property type="gene ID" value="CapteG179683"/>
</dbReference>
<reference evidence="10" key="1">
    <citation type="submission" date="2012-12" db="EMBL/GenBank/DDBJ databases">
        <authorList>
            <person name="Hellsten U."/>
            <person name="Grimwood J."/>
            <person name="Chapman J.A."/>
            <person name="Shapiro H."/>
            <person name="Aerts A."/>
            <person name="Otillar R.P."/>
            <person name="Terry A.Y."/>
            <person name="Boore J.L."/>
            <person name="Simakov O."/>
            <person name="Marletaz F."/>
            <person name="Cho S.-J."/>
            <person name="Edsinger-Gonzales E."/>
            <person name="Havlak P."/>
            <person name="Kuo D.-H."/>
            <person name="Larsson T."/>
            <person name="Lv J."/>
            <person name="Arendt D."/>
            <person name="Savage R."/>
            <person name="Osoegawa K."/>
            <person name="de Jong P."/>
            <person name="Lindberg D.R."/>
            <person name="Seaver E.C."/>
            <person name="Weisblat D.A."/>
            <person name="Putnam N.H."/>
            <person name="Grigoriev I.V."/>
            <person name="Rokhsar D.S."/>
        </authorList>
    </citation>
    <scope>NUCLEOTIDE SEQUENCE</scope>
    <source>
        <strain evidence="10">I ESC-2004</strain>
    </source>
</reference>
<dbReference type="PANTHER" id="PTHR23510">
    <property type="entry name" value="INNER MEMBRANE TRANSPORT PROTEIN YAJR"/>
    <property type="match status" value="1"/>
</dbReference>
<dbReference type="OMA" id="IFLRLCN"/>
<organism evidence="8">
    <name type="scientific">Capitella teleta</name>
    <name type="common">Polychaete worm</name>
    <dbReference type="NCBI Taxonomy" id="283909"/>
    <lineage>
        <taxon>Eukaryota</taxon>
        <taxon>Metazoa</taxon>
        <taxon>Spiralia</taxon>
        <taxon>Lophotrochozoa</taxon>
        <taxon>Annelida</taxon>
        <taxon>Polychaeta</taxon>
        <taxon>Sedentaria</taxon>
        <taxon>Scolecida</taxon>
        <taxon>Capitellidae</taxon>
        <taxon>Capitella</taxon>
    </lineage>
</organism>
<feature type="transmembrane region" description="Helical" evidence="6">
    <location>
        <begin position="158"/>
        <end position="176"/>
    </location>
</feature>
<evidence type="ECO:0000256" key="3">
    <source>
        <dbReference type="ARBA" id="ARBA00022989"/>
    </source>
</evidence>